<dbReference type="Proteomes" id="UP000265703">
    <property type="component" value="Unassembled WGS sequence"/>
</dbReference>
<comment type="caution">
    <text evidence="1">The sequence shown here is derived from an EMBL/GenBank/DDBJ whole genome shotgun (WGS) entry which is preliminary data.</text>
</comment>
<dbReference type="SUPFAM" id="SSF52047">
    <property type="entry name" value="RNI-like"/>
    <property type="match status" value="1"/>
</dbReference>
<dbReference type="AlphaFoldDB" id="A0A397TTX2"/>
<gene>
    <name evidence="1" type="ORF">C1645_731707</name>
</gene>
<dbReference type="EMBL" id="QKYT01000016">
    <property type="protein sequence ID" value="RIA98354.1"/>
    <property type="molecule type" value="Genomic_DNA"/>
</dbReference>
<protein>
    <recommendedName>
        <fullName evidence="3">F-box domain-containing protein</fullName>
    </recommendedName>
</protein>
<proteinExistence type="predicted"/>
<evidence type="ECO:0008006" key="3">
    <source>
        <dbReference type="Google" id="ProtNLM"/>
    </source>
</evidence>
<reference evidence="1 2" key="1">
    <citation type="submission" date="2018-06" db="EMBL/GenBank/DDBJ databases">
        <title>Comparative genomics reveals the genomic features of Rhizophagus irregularis, R. cerebriforme, R. diaphanum and Gigaspora rosea, and their symbiotic lifestyle signature.</title>
        <authorList>
            <person name="Morin E."/>
            <person name="San Clemente H."/>
            <person name="Chen E.C.H."/>
            <person name="De La Providencia I."/>
            <person name="Hainaut M."/>
            <person name="Kuo A."/>
            <person name="Kohler A."/>
            <person name="Murat C."/>
            <person name="Tang N."/>
            <person name="Roy S."/>
            <person name="Loubradou J."/>
            <person name="Henrissat B."/>
            <person name="Grigoriev I.V."/>
            <person name="Corradi N."/>
            <person name="Roux C."/>
            <person name="Martin F.M."/>
        </authorList>
    </citation>
    <scope>NUCLEOTIDE SEQUENCE [LARGE SCALE GENOMIC DNA]</scope>
    <source>
        <strain evidence="1 2">DAOM 227022</strain>
    </source>
</reference>
<name>A0A397TTX2_9GLOM</name>
<dbReference type="InterPro" id="IPR032675">
    <property type="entry name" value="LRR_dom_sf"/>
</dbReference>
<sequence>MLPVLNGDIIDQILLHLTDPDPLTGEYKSHGLRYLYPCIFVNREWCGLAMRILWQQPFNFEPLRAAKAMETYLKCLNYQEKVELSENGIDIDLLFQNRIGFYDDEEEVNNNFTNRNRMALDFITNSSEKPMFNYPKFLRRLYYENMYKSAEYICKYLSDLTRGDEEEEFCNVKEEELNELSEDDEIEEEEEGEVEEVEDFTIQAEVLVKSVLQLSQRKGARLNGLIFSPDSPYNDFEKYQLLENYSDMMEDVKSLDICCLFRKTYLFSIIGRMCHQVKHLHIHTFWSRHPDERHIDRTGEVIREMLSSQRKLESFHLESCKAYTRIFFPLLSLHNSSLRHIRFDQVDFRGCGEWKSVSECRNLELLEIIQCSNIDVEMVRPLISNNMLEKDFEVKYIWVNQSCKEFEEWVDKVHGIRDNLKLPNEYQKWGEASGSNNRICKRNI</sequence>
<keyword evidence="2" id="KW-1185">Reference proteome</keyword>
<organism evidence="1 2">
    <name type="scientific">Glomus cerebriforme</name>
    <dbReference type="NCBI Taxonomy" id="658196"/>
    <lineage>
        <taxon>Eukaryota</taxon>
        <taxon>Fungi</taxon>
        <taxon>Fungi incertae sedis</taxon>
        <taxon>Mucoromycota</taxon>
        <taxon>Glomeromycotina</taxon>
        <taxon>Glomeromycetes</taxon>
        <taxon>Glomerales</taxon>
        <taxon>Glomeraceae</taxon>
        <taxon>Glomus</taxon>
    </lineage>
</organism>
<dbReference type="OrthoDB" id="2401297at2759"/>
<dbReference type="Gene3D" id="3.80.10.10">
    <property type="entry name" value="Ribonuclease Inhibitor"/>
    <property type="match status" value="1"/>
</dbReference>
<evidence type="ECO:0000313" key="1">
    <source>
        <dbReference type="EMBL" id="RIA98354.1"/>
    </source>
</evidence>
<evidence type="ECO:0000313" key="2">
    <source>
        <dbReference type="Proteomes" id="UP000265703"/>
    </source>
</evidence>
<accession>A0A397TTX2</accession>